<dbReference type="PRINTS" id="PR00107">
    <property type="entry name" value="PHOSPHOCPHPR"/>
</dbReference>
<dbReference type="InterPro" id="IPR035895">
    <property type="entry name" value="HPr-like_sf"/>
</dbReference>
<gene>
    <name evidence="5" type="primary">ptsH_3</name>
    <name evidence="5" type="ORF">SDC9_55177</name>
</gene>
<comment type="caution">
    <text evidence="5">The sequence shown here is derived from an EMBL/GenBank/DDBJ whole genome shotgun (WGS) entry which is preliminary data.</text>
</comment>
<dbReference type="SUPFAM" id="SSF55594">
    <property type="entry name" value="HPr-like"/>
    <property type="match status" value="1"/>
</dbReference>
<proteinExistence type="predicted"/>
<dbReference type="InterPro" id="IPR050399">
    <property type="entry name" value="HPr"/>
</dbReference>
<dbReference type="InterPro" id="IPR001020">
    <property type="entry name" value="PTS_HPr_His_P_site"/>
</dbReference>
<dbReference type="NCBIfam" id="TIGR01003">
    <property type="entry name" value="PTS_HPr_family"/>
    <property type="match status" value="1"/>
</dbReference>
<evidence type="ECO:0000313" key="5">
    <source>
        <dbReference type="EMBL" id="MPM08861.1"/>
    </source>
</evidence>
<accession>A0A644WZ36</accession>
<dbReference type="AlphaFoldDB" id="A0A644WZ36"/>
<dbReference type="PROSITE" id="PS00369">
    <property type="entry name" value="PTS_HPR_HIS"/>
    <property type="match status" value="1"/>
</dbReference>
<evidence type="ECO:0000256" key="3">
    <source>
        <dbReference type="ARBA" id="ARBA00022683"/>
    </source>
</evidence>
<organism evidence="5">
    <name type="scientific">bioreactor metagenome</name>
    <dbReference type="NCBI Taxonomy" id="1076179"/>
    <lineage>
        <taxon>unclassified sequences</taxon>
        <taxon>metagenomes</taxon>
        <taxon>ecological metagenomes</taxon>
    </lineage>
</organism>
<evidence type="ECO:0000259" key="4">
    <source>
        <dbReference type="PROSITE" id="PS51350"/>
    </source>
</evidence>
<sequence length="92" mass="9810">MKFAEITILNPSGLHARPAASFAALAKKYAANIRIRNLTNPTNYVNAKSMLMVLTLGLSRGMCAEIEAVGPEEEKAIQALSEFVQSGCGEAV</sequence>
<keyword evidence="2" id="KW-0963">Cytoplasm</keyword>
<dbReference type="PANTHER" id="PTHR33705:SF2">
    <property type="entry name" value="PHOSPHOCARRIER PROTEIN NPR"/>
    <property type="match status" value="1"/>
</dbReference>
<dbReference type="PROSITE" id="PS51350">
    <property type="entry name" value="PTS_HPR_DOM"/>
    <property type="match status" value="1"/>
</dbReference>
<comment type="subcellular location">
    <subcellularLocation>
        <location evidence="1">Cytoplasm</location>
    </subcellularLocation>
</comment>
<dbReference type="CDD" id="cd00367">
    <property type="entry name" value="PTS-HPr_like"/>
    <property type="match status" value="1"/>
</dbReference>
<dbReference type="InterPro" id="IPR000032">
    <property type="entry name" value="HPr-like"/>
</dbReference>
<dbReference type="Pfam" id="PF00381">
    <property type="entry name" value="PTS-HPr"/>
    <property type="match status" value="1"/>
</dbReference>
<dbReference type="GO" id="GO:0009401">
    <property type="term" value="P:phosphoenolpyruvate-dependent sugar phosphotransferase system"/>
    <property type="evidence" value="ECO:0007669"/>
    <property type="project" value="UniProtKB-KW"/>
</dbReference>
<dbReference type="EMBL" id="VSSQ01001498">
    <property type="protein sequence ID" value="MPM08861.1"/>
    <property type="molecule type" value="Genomic_DNA"/>
</dbReference>
<evidence type="ECO:0000256" key="2">
    <source>
        <dbReference type="ARBA" id="ARBA00022490"/>
    </source>
</evidence>
<dbReference type="GO" id="GO:0005737">
    <property type="term" value="C:cytoplasm"/>
    <property type="evidence" value="ECO:0007669"/>
    <property type="project" value="UniProtKB-SubCell"/>
</dbReference>
<evidence type="ECO:0000256" key="1">
    <source>
        <dbReference type="ARBA" id="ARBA00004496"/>
    </source>
</evidence>
<name>A0A644WZ36_9ZZZZ</name>
<dbReference type="PANTHER" id="PTHR33705">
    <property type="entry name" value="PHOSPHOCARRIER PROTEIN HPR"/>
    <property type="match status" value="1"/>
</dbReference>
<keyword evidence="3" id="KW-0598">Phosphotransferase system</keyword>
<dbReference type="Gene3D" id="3.30.1340.10">
    <property type="entry name" value="HPr-like"/>
    <property type="match status" value="1"/>
</dbReference>
<reference evidence="5" key="1">
    <citation type="submission" date="2019-08" db="EMBL/GenBank/DDBJ databases">
        <authorList>
            <person name="Kucharzyk K."/>
            <person name="Murdoch R.W."/>
            <person name="Higgins S."/>
            <person name="Loffler F."/>
        </authorList>
    </citation>
    <scope>NUCLEOTIDE SEQUENCE</scope>
</reference>
<protein>
    <submittedName>
        <fullName evidence="5">Phosphocarrier protein HPr</fullName>
    </submittedName>
</protein>
<feature type="domain" description="HPr" evidence="4">
    <location>
        <begin position="1"/>
        <end position="91"/>
    </location>
</feature>